<dbReference type="Gene3D" id="3.40.1160.10">
    <property type="entry name" value="Acetylglutamate kinase-like"/>
    <property type="match status" value="1"/>
</dbReference>
<keyword evidence="2 9" id="KW-0055">Arginine biosynthesis</keyword>
<evidence type="ECO:0000256" key="4">
    <source>
        <dbReference type="ARBA" id="ARBA00022679"/>
    </source>
</evidence>
<dbReference type="GO" id="GO:0005524">
    <property type="term" value="F:ATP binding"/>
    <property type="evidence" value="ECO:0007669"/>
    <property type="project" value="UniProtKB-UniRule"/>
</dbReference>
<evidence type="ECO:0000313" key="12">
    <source>
        <dbReference type="Proteomes" id="UP000233375"/>
    </source>
</evidence>
<evidence type="ECO:0000256" key="8">
    <source>
        <dbReference type="ARBA" id="ARBA00048141"/>
    </source>
</evidence>
<evidence type="ECO:0000256" key="2">
    <source>
        <dbReference type="ARBA" id="ARBA00022571"/>
    </source>
</evidence>
<dbReference type="InterPro" id="IPR004662">
    <property type="entry name" value="AcgluKinase_fam"/>
</dbReference>
<keyword evidence="12" id="KW-1185">Reference proteome</keyword>
<dbReference type="CDD" id="cd04238">
    <property type="entry name" value="AAK_NAGK-like"/>
    <property type="match status" value="1"/>
</dbReference>
<dbReference type="GO" id="GO:0005737">
    <property type="term" value="C:cytoplasm"/>
    <property type="evidence" value="ECO:0007669"/>
    <property type="project" value="UniProtKB-SubCell"/>
</dbReference>
<name>A0A2N0Z7L9_9BACI</name>
<organism evidence="11 12">
    <name type="scientific">Niallia nealsonii</name>
    <dbReference type="NCBI Taxonomy" id="115979"/>
    <lineage>
        <taxon>Bacteria</taxon>
        <taxon>Bacillati</taxon>
        <taxon>Bacillota</taxon>
        <taxon>Bacilli</taxon>
        <taxon>Bacillales</taxon>
        <taxon>Bacillaceae</taxon>
        <taxon>Niallia</taxon>
    </lineage>
</organism>
<dbReference type="PANTHER" id="PTHR23342:SF0">
    <property type="entry name" value="N-ACETYLGLUTAMATE SYNTHASE, MITOCHONDRIAL"/>
    <property type="match status" value="1"/>
</dbReference>
<keyword evidence="6 9" id="KW-0418">Kinase</keyword>
<dbReference type="OrthoDB" id="9803155at2"/>
<comment type="caution">
    <text evidence="11">The sequence shown here is derived from an EMBL/GenBank/DDBJ whole genome shotgun (WGS) entry which is preliminary data.</text>
</comment>
<reference evidence="11 12" key="1">
    <citation type="journal article" date="2003" name="Int. J. Syst. Evol. Microbiol.">
        <title>Bacillus nealsonii sp. nov., isolated from a spacecraft-assembly facility, whose spores are gamma-radiation resistant.</title>
        <authorList>
            <person name="Venkateswaran K."/>
            <person name="Kempf M."/>
            <person name="Chen F."/>
            <person name="Satomi M."/>
            <person name="Nicholson W."/>
            <person name="Kern R."/>
        </authorList>
    </citation>
    <scope>NUCLEOTIDE SEQUENCE [LARGE SCALE GENOMIC DNA]</scope>
    <source>
        <strain evidence="11 12">FO-92</strain>
    </source>
</reference>
<dbReference type="AlphaFoldDB" id="A0A2N0Z7L9"/>
<keyword evidence="4 9" id="KW-0808">Transferase</keyword>
<dbReference type="InterPro" id="IPR001048">
    <property type="entry name" value="Asp/Glu/Uridylate_kinase"/>
</dbReference>
<dbReference type="InterPro" id="IPR036393">
    <property type="entry name" value="AceGlu_kinase-like_sf"/>
</dbReference>
<evidence type="ECO:0000256" key="9">
    <source>
        <dbReference type="HAMAP-Rule" id="MF_00082"/>
    </source>
</evidence>
<gene>
    <name evidence="9 11" type="primary">argB</name>
    <name evidence="11" type="ORF">CWS01_01335</name>
</gene>
<evidence type="ECO:0000256" key="1">
    <source>
        <dbReference type="ARBA" id="ARBA00004828"/>
    </source>
</evidence>
<keyword evidence="7 9" id="KW-0067">ATP-binding</keyword>
<comment type="catalytic activity">
    <reaction evidence="8 9">
        <text>N-acetyl-L-glutamate + ATP = N-acetyl-L-glutamyl 5-phosphate + ADP</text>
        <dbReference type="Rhea" id="RHEA:14629"/>
        <dbReference type="ChEBI" id="CHEBI:30616"/>
        <dbReference type="ChEBI" id="CHEBI:44337"/>
        <dbReference type="ChEBI" id="CHEBI:57936"/>
        <dbReference type="ChEBI" id="CHEBI:456216"/>
        <dbReference type="EC" id="2.7.2.8"/>
    </reaction>
</comment>
<dbReference type="RefSeq" id="WP_101175239.1">
    <property type="nucleotide sequence ID" value="NZ_PISE01000003.1"/>
</dbReference>
<comment type="similarity">
    <text evidence="9">Belongs to the acetylglutamate kinase family. ArgB subfamily.</text>
</comment>
<dbReference type="EC" id="2.7.2.8" evidence="9"/>
<dbReference type="GO" id="GO:0042450">
    <property type="term" value="P:L-arginine biosynthetic process via ornithine"/>
    <property type="evidence" value="ECO:0007669"/>
    <property type="project" value="UniProtKB-UniRule"/>
</dbReference>
<evidence type="ECO:0000256" key="6">
    <source>
        <dbReference type="ARBA" id="ARBA00022777"/>
    </source>
</evidence>
<dbReference type="Proteomes" id="UP000233375">
    <property type="component" value="Unassembled WGS sequence"/>
</dbReference>
<dbReference type="FunFam" id="3.40.1160.10:FF:000004">
    <property type="entry name" value="Acetylglutamate kinase"/>
    <property type="match status" value="1"/>
</dbReference>
<feature type="binding site" evidence="9">
    <location>
        <begin position="40"/>
        <end position="41"/>
    </location>
    <ligand>
        <name>substrate</name>
    </ligand>
</feature>
<keyword evidence="5 9" id="KW-0547">Nucleotide-binding</keyword>
<comment type="subcellular location">
    <subcellularLocation>
        <location evidence="9">Cytoplasm</location>
    </subcellularLocation>
</comment>
<dbReference type="SUPFAM" id="SSF53633">
    <property type="entry name" value="Carbamate kinase-like"/>
    <property type="match status" value="1"/>
</dbReference>
<evidence type="ECO:0000256" key="3">
    <source>
        <dbReference type="ARBA" id="ARBA00022605"/>
    </source>
</evidence>
<dbReference type="HAMAP" id="MF_00082">
    <property type="entry name" value="ArgB"/>
    <property type="match status" value="1"/>
</dbReference>
<keyword evidence="3 9" id="KW-0028">Amino-acid biosynthesis</keyword>
<proteinExistence type="inferred from homology"/>
<accession>A0A2N0Z7L9</accession>
<dbReference type="Pfam" id="PF00696">
    <property type="entry name" value="AA_kinase"/>
    <property type="match status" value="1"/>
</dbReference>
<comment type="pathway">
    <text evidence="1 9">Amino-acid biosynthesis; L-arginine biosynthesis; N(2)-acetyl-L-ornithine from L-glutamate: step 2/4.</text>
</comment>
<evidence type="ECO:0000256" key="7">
    <source>
        <dbReference type="ARBA" id="ARBA00022840"/>
    </source>
</evidence>
<comment type="function">
    <text evidence="9">Catalyzes the ATP-dependent phosphorylation of N-acetyl-L-glutamate.</text>
</comment>
<dbReference type="InterPro" id="IPR037528">
    <property type="entry name" value="ArgB"/>
</dbReference>
<feature type="binding site" evidence="9">
    <location>
        <position position="155"/>
    </location>
    <ligand>
        <name>substrate</name>
    </ligand>
</feature>
<keyword evidence="9" id="KW-0963">Cytoplasm</keyword>
<dbReference type="UniPathway" id="UPA00068">
    <property type="reaction ID" value="UER00107"/>
</dbReference>
<evidence type="ECO:0000259" key="10">
    <source>
        <dbReference type="Pfam" id="PF00696"/>
    </source>
</evidence>
<dbReference type="PIRSF" id="PIRSF000728">
    <property type="entry name" value="NAGK"/>
    <property type="match status" value="1"/>
</dbReference>
<evidence type="ECO:0000256" key="5">
    <source>
        <dbReference type="ARBA" id="ARBA00022741"/>
    </source>
</evidence>
<feature type="domain" description="Aspartate/glutamate/uridylate kinase" evidence="10">
    <location>
        <begin position="2"/>
        <end position="233"/>
    </location>
</feature>
<feature type="binding site" evidence="9">
    <location>
        <position position="62"/>
    </location>
    <ligand>
        <name>substrate</name>
    </ligand>
</feature>
<sequence length="257" mass="27596">MKTILIKCGGSVIDQLTEDFFASLAELQKAGFQLVFVHGGGPDINEMLELTGVVPEFHNGLRKTTKETLNIVEMVLSGKTNRKLVHLLNSHHLKAIGINGTDNQIIQGSLIDEAALGYVGNVETVNNKLITKLLTDGLIPVITPLGITENGQILNINADYAAAAVAKSLKVEHCLFVTDVDGILIDGKVANILEQKEVHQYIEEGQITGGMIPKVTSSLAALESGLKSVMIVSGKKAIYDGQTLFGTQIVEKLEVVK</sequence>
<dbReference type="NCBIfam" id="TIGR00761">
    <property type="entry name" value="argB"/>
    <property type="match status" value="1"/>
</dbReference>
<feature type="site" description="Transition state stabilizer" evidence="9">
    <location>
        <position position="7"/>
    </location>
</feature>
<dbReference type="PANTHER" id="PTHR23342">
    <property type="entry name" value="N-ACETYLGLUTAMATE SYNTHASE"/>
    <property type="match status" value="1"/>
</dbReference>
<dbReference type="GO" id="GO:0003991">
    <property type="term" value="F:acetylglutamate kinase activity"/>
    <property type="evidence" value="ECO:0007669"/>
    <property type="project" value="UniProtKB-UniRule"/>
</dbReference>
<dbReference type="EMBL" id="PISE01000003">
    <property type="protein sequence ID" value="PKG25515.1"/>
    <property type="molecule type" value="Genomic_DNA"/>
</dbReference>
<feature type="site" description="Transition state stabilizer" evidence="9">
    <location>
        <position position="214"/>
    </location>
</feature>
<evidence type="ECO:0000313" key="11">
    <source>
        <dbReference type="EMBL" id="PKG25515.1"/>
    </source>
</evidence>
<protein>
    <recommendedName>
        <fullName evidence="9">Acetylglutamate kinase</fullName>
        <ecNumber evidence="9">2.7.2.8</ecNumber>
    </recommendedName>
    <alternativeName>
        <fullName evidence="9">N-acetyl-L-glutamate 5-phosphotransferase</fullName>
    </alternativeName>
    <alternativeName>
        <fullName evidence="9">NAG kinase</fullName>
        <shortName evidence="9">NAGK</shortName>
    </alternativeName>
</protein>